<gene>
    <name evidence="3" type="ORF">SAMN05421773_101393</name>
</gene>
<keyword evidence="4" id="KW-1185">Reference proteome</keyword>
<dbReference type="SUPFAM" id="SSF55961">
    <property type="entry name" value="Bet v1-like"/>
    <property type="match status" value="1"/>
</dbReference>
<dbReference type="PANTHER" id="PTHR34202">
    <property type="entry name" value="UPF0548 PROTEIN"/>
    <property type="match status" value="1"/>
</dbReference>
<organism evidence="3 4">
    <name type="scientific">Streptomyces aidingensis</name>
    <dbReference type="NCBI Taxonomy" id="910347"/>
    <lineage>
        <taxon>Bacteria</taxon>
        <taxon>Bacillati</taxon>
        <taxon>Actinomycetota</taxon>
        <taxon>Actinomycetes</taxon>
        <taxon>Kitasatosporales</taxon>
        <taxon>Streptomycetaceae</taxon>
        <taxon>Streptomyces</taxon>
    </lineage>
</organism>
<dbReference type="InterPro" id="IPR018960">
    <property type="entry name" value="DUF1990"/>
</dbReference>
<sequence>MMSDDGPGDAGRTDTAGFTYPDVGATRSGPAALPPPGHRLLRVCVPLGHGAALAREAGRALMDWRMHRALGVMVAADTPEAEPGSRVVIGLGVGRFRLAAPCRVVWTVREPDRTGWAYGTLPGHPVSGEEAFVVERAPDGTVRLTVTAFSRPVAWWTRAGGPLARAGQRLYARRCGRVLRRLARRAMSG</sequence>
<evidence type="ECO:0000259" key="2">
    <source>
        <dbReference type="Pfam" id="PF09348"/>
    </source>
</evidence>
<dbReference type="RefSeq" id="WP_245833742.1">
    <property type="nucleotide sequence ID" value="NZ_FOLM01000001.1"/>
</dbReference>
<proteinExistence type="predicted"/>
<dbReference type="STRING" id="910347.SAMN05421773_101393"/>
<evidence type="ECO:0000313" key="4">
    <source>
        <dbReference type="Proteomes" id="UP000199207"/>
    </source>
</evidence>
<reference evidence="3 4" key="1">
    <citation type="submission" date="2016-10" db="EMBL/GenBank/DDBJ databases">
        <authorList>
            <person name="de Groot N.N."/>
        </authorList>
    </citation>
    <scope>NUCLEOTIDE SEQUENCE [LARGE SCALE GENOMIC DNA]</scope>
    <source>
        <strain evidence="3 4">CGMCC 4.5739</strain>
    </source>
</reference>
<dbReference type="Proteomes" id="UP000199207">
    <property type="component" value="Unassembled WGS sequence"/>
</dbReference>
<feature type="region of interest" description="Disordered" evidence="1">
    <location>
        <begin position="1"/>
        <end position="32"/>
    </location>
</feature>
<dbReference type="Pfam" id="PF09348">
    <property type="entry name" value="DUF1990"/>
    <property type="match status" value="1"/>
</dbReference>
<evidence type="ECO:0000313" key="3">
    <source>
        <dbReference type="EMBL" id="SFB88798.1"/>
    </source>
</evidence>
<protein>
    <submittedName>
        <fullName evidence="3">Uncharacterized protein, UPF0548 family</fullName>
    </submittedName>
</protein>
<accession>A0A1I1ETE1</accession>
<feature type="domain" description="DUF1990" evidence="2">
    <location>
        <begin position="19"/>
        <end position="177"/>
    </location>
</feature>
<dbReference type="EMBL" id="FOLM01000001">
    <property type="protein sequence ID" value="SFB88798.1"/>
    <property type="molecule type" value="Genomic_DNA"/>
</dbReference>
<evidence type="ECO:0000256" key="1">
    <source>
        <dbReference type="SAM" id="MobiDB-lite"/>
    </source>
</evidence>
<name>A0A1I1ETE1_9ACTN</name>
<dbReference type="AlphaFoldDB" id="A0A1I1ETE1"/>
<dbReference type="PANTHER" id="PTHR34202:SF1">
    <property type="entry name" value="UPF0548 PROTEIN"/>
    <property type="match status" value="1"/>
</dbReference>
<dbReference type="PIRSF" id="PIRSF010260">
    <property type="entry name" value="UCP010260"/>
    <property type="match status" value="1"/>
</dbReference>
<dbReference type="InterPro" id="IPR014457">
    <property type="entry name" value="UCP010260"/>
</dbReference>